<dbReference type="GO" id="GO:0003677">
    <property type="term" value="F:DNA binding"/>
    <property type="evidence" value="ECO:0007669"/>
    <property type="project" value="UniProtKB-UniRule"/>
</dbReference>
<reference evidence="8" key="1">
    <citation type="submission" date="2021-01" db="EMBL/GenBank/DDBJ databases">
        <title>Whole genome shotgun sequence of Rhizocola hellebori NBRC 109834.</title>
        <authorList>
            <person name="Komaki H."/>
            <person name="Tamura T."/>
        </authorList>
    </citation>
    <scope>NUCLEOTIDE SEQUENCE</scope>
    <source>
        <strain evidence="8">NBRC 109834</strain>
    </source>
</reference>
<dbReference type="Proteomes" id="UP000612899">
    <property type="component" value="Unassembled WGS sequence"/>
</dbReference>
<dbReference type="CDD" id="cd15831">
    <property type="entry name" value="BTAD"/>
    <property type="match status" value="1"/>
</dbReference>
<dbReference type="InterPro" id="IPR001867">
    <property type="entry name" value="OmpR/PhoB-type_DNA-bd"/>
</dbReference>
<evidence type="ECO:0000256" key="2">
    <source>
        <dbReference type="ARBA" id="ARBA00023015"/>
    </source>
</evidence>
<dbReference type="AlphaFoldDB" id="A0A8J3VEN8"/>
<dbReference type="EMBL" id="BONY01000009">
    <property type="protein sequence ID" value="GIH03715.1"/>
    <property type="molecule type" value="Genomic_DNA"/>
</dbReference>
<dbReference type="GO" id="GO:0043531">
    <property type="term" value="F:ADP binding"/>
    <property type="evidence" value="ECO:0007669"/>
    <property type="project" value="InterPro"/>
</dbReference>
<accession>A0A8J3VEN8</accession>
<dbReference type="GO" id="GO:0000160">
    <property type="term" value="P:phosphorelay signal transduction system"/>
    <property type="evidence" value="ECO:0007669"/>
    <property type="project" value="InterPro"/>
</dbReference>
<dbReference type="InterPro" id="IPR011990">
    <property type="entry name" value="TPR-like_helical_dom_sf"/>
</dbReference>
<keyword evidence="5" id="KW-0802">TPR repeat</keyword>
<dbReference type="Pfam" id="PF13424">
    <property type="entry name" value="TPR_12"/>
    <property type="match status" value="2"/>
</dbReference>
<dbReference type="PANTHER" id="PTHR35807:SF1">
    <property type="entry name" value="TRANSCRIPTIONAL REGULATOR REDD"/>
    <property type="match status" value="1"/>
</dbReference>
<dbReference type="Gene3D" id="1.10.10.10">
    <property type="entry name" value="Winged helix-like DNA-binding domain superfamily/Winged helix DNA-binding domain"/>
    <property type="match status" value="1"/>
</dbReference>
<dbReference type="InterPro" id="IPR005158">
    <property type="entry name" value="BTAD"/>
</dbReference>
<dbReference type="PRINTS" id="PR00364">
    <property type="entry name" value="DISEASERSIST"/>
</dbReference>
<dbReference type="InterPro" id="IPR036388">
    <property type="entry name" value="WH-like_DNA-bd_sf"/>
</dbReference>
<dbReference type="SMART" id="SM00862">
    <property type="entry name" value="Trans_reg_C"/>
    <property type="match status" value="1"/>
</dbReference>
<keyword evidence="4" id="KW-0804">Transcription</keyword>
<sequence length="928" mass="99474">MEFRLLGPVEVRSAGQVLRAGPPQQRIVLAALAFHAGQTVPTDTILDRVWGEARSEYRRTLHMLISRIRRVLESADGDGQSPARIVRRSGGYVLDVDLDLVDVHRFQRLVRLAAAADSDSAMRADMLGQALALWQGEPLAGLPGLWAERTRRAWHQQYLDAVVAWAQAELDAGRPAKAIGQLTVLVGEYPLAESVIGLLMRALSSAGRPADALHEYLDARRRLAEELGTDPSAQLQEIYHAILSGGPAASSARGVRPASITPAQLPPNLSVFTGRAGPLAALDGMLANAVPGTVICAVSGTAGVGKTALAVHWAHRVADRFPDGQLYVNLRGFDADGQALPPADALRALLEAFDMPTQHLPADLNVLAALYRSLIAGKHVLVVLDNARDAQQVRPLLPGTPTALVVVTSRDRLTSLIAAEGAFPLSLDLMSTAEATAMLAERLGPDRIAAEPSAAEQVITACARLPLALAIVAARARQTGFPLAALAAELRTASGALDALDTGDPVTDIRAVLSWSYRCLSDPAARLFRLLGLHAGSYVAVPAAASLAGVGCSALRPLLSELTKAHLVTEESPGRYTLHDLLRAYAAELAHSVEPESERQQAIHRTLDHYLHTAHAGARLLKPHRPPIALTGPQPGTVVQAIADHTAALEWLTMSRPALLAAVRQAADTGHDRHAWQLSWTLVDFLQRQGHWQDQSASQQIALRSASRLADPCGQAHAFHGLARAMLRLGAYTDAAGCLRQALTLCHTAQDVTGQAAAHRGLALVLGLQGDHSGALRHALQAMDLYEATGDRAGQAEALNSRGWCHAQLGDYDLAVTCCWHALGLFKQIGDQRDQAETWDTLGFAYHHLAEYEQAVTCYHHALALFRVAGDRYQEADTLTHLGDTHRSAQVFDAAHAAWRHAHDILLELHHPDAAELGARLAALPQPA</sequence>
<dbReference type="Gene3D" id="1.25.40.10">
    <property type="entry name" value="Tetratricopeptide repeat domain"/>
    <property type="match status" value="2"/>
</dbReference>
<keyword evidence="3 6" id="KW-0238">DNA-binding</keyword>
<evidence type="ECO:0000313" key="8">
    <source>
        <dbReference type="EMBL" id="GIH03715.1"/>
    </source>
</evidence>
<dbReference type="GO" id="GO:0006355">
    <property type="term" value="P:regulation of DNA-templated transcription"/>
    <property type="evidence" value="ECO:0007669"/>
    <property type="project" value="InterPro"/>
</dbReference>
<dbReference type="PROSITE" id="PS50005">
    <property type="entry name" value="TPR"/>
    <property type="match status" value="1"/>
</dbReference>
<comment type="similarity">
    <text evidence="1">Belongs to the AfsR/DnrI/RedD regulatory family.</text>
</comment>
<dbReference type="RefSeq" id="WP_203907627.1">
    <property type="nucleotide sequence ID" value="NZ_BONY01000009.1"/>
</dbReference>
<keyword evidence="2" id="KW-0805">Transcription regulation</keyword>
<evidence type="ECO:0000256" key="4">
    <source>
        <dbReference type="ARBA" id="ARBA00023163"/>
    </source>
</evidence>
<feature type="repeat" description="TPR" evidence="5">
    <location>
        <begin position="836"/>
        <end position="869"/>
    </location>
</feature>
<dbReference type="PANTHER" id="PTHR35807">
    <property type="entry name" value="TRANSCRIPTIONAL REGULATOR REDD-RELATED"/>
    <property type="match status" value="1"/>
</dbReference>
<dbReference type="Pfam" id="PF00486">
    <property type="entry name" value="Trans_reg_C"/>
    <property type="match status" value="1"/>
</dbReference>
<evidence type="ECO:0000313" key="9">
    <source>
        <dbReference type="Proteomes" id="UP000612899"/>
    </source>
</evidence>
<dbReference type="InterPro" id="IPR051677">
    <property type="entry name" value="AfsR-DnrI-RedD_regulator"/>
</dbReference>
<comment type="caution">
    <text evidence="8">The sequence shown here is derived from an EMBL/GenBank/DDBJ whole genome shotgun (WGS) entry which is preliminary data.</text>
</comment>
<keyword evidence="9" id="KW-1185">Reference proteome</keyword>
<evidence type="ECO:0000256" key="1">
    <source>
        <dbReference type="ARBA" id="ARBA00005820"/>
    </source>
</evidence>
<name>A0A8J3VEN8_9ACTN</name>
<dbReference type="SMART" id="SM01043">
    <property type="entry name" value="BTAD"/>
    <property type="match status" value="1"/>
</dbReference>
<dbReference type="SUPFAM" id="SSF48452">
    <property type="entry name" value="TPR-like"/>
    <property type="match status" value="3"/>
</dbReference>
<dbReference type="SUPFAM" id="SSF46894">
    <property type="entry name" value="C-terminal effector domain of the bipartite response regulators"/>
    <property type="match status" value="1"/>
</dbReference>
<organism evidence="8 9">
    <name type="scientific">Rhizocola hellebori</name>
    <dbReference type="NCBI Taxonomy" id="1392758"/>
    <lineage>
        <taxon>Bacteria</taxon>
        <taxon>Bacillati</taxon>
        <taxon>Actinomycetota</taxon>
        <taxon>Actinomycetes</taxon>
        <taxon>Micromonosporales</taxon>
        <taxon>Micromonosporaceae</taxon>
        <taxon>Rhizocola</taxon>
    </lineage>
</organism>
<dbReference type="InterPro" id="IPR027417">
    <property type="entry name" value="P-loop_NTPase"/>
</dbReference>
<dbReference type="SMART" id="SM00028">
    <property type="entry name" value="TPR"/>
    <property type="match status" value="4"/>
</dbReference>
<gene>
    <name evidence="8" type="ORF">Rhe02_17820</name>
</gene>
<evidence type="ECO:0000256" key="6">
    <source>
        <dbReference type="PROSITE-ProRule" id="PRU01091"/>
    </source>
</evidence>
<dbReference type="InterPro" id="IPR019734">
    <property type="entry name" value="TPR_rpt"/>
</dbReference>
<feature type="DNA-binding region" description="OmpR/PhoB-type" evidence="6">
    <location>
        <begin position="1"/>
        <end position="96"/>
    </location>
</feature>
<dbReference type="Gene3D" id="3.40.50.300">
    <property type="entry name" value="P-loop containing nucleotide triphosphate hydrolases"/>
    <property type="match status" value="1"/>
</dbReference>
<evidence type="ECO:0000256" key="3">
    <source>
        <dbReference type="ARBA" id="ARBA00023125"/>
    </source>
</evidence>
<protein>
    <submittedName>
        <fullName evidence="8">SARP family transcriptional regulator</fullName>
    </submittedName>
</protein>
<evidence type="ECO:0000256" key="5">
    <source>
        <dbReference type="PROSITE-ProRule" id="PRU00339"/>
    </source>
</evidence>
<dbReference type="Pfam" id="PF03704">
    <property type="entry name" value="BTAD"/>
    <property type="match status" value="1"/>
</dbReference>
<dbReference type="InterPro" id="IPR016032">
    <property type="entry name" value="Sig_transdc_resp-reg_C-effctor"/>
</dbReference>
<dbReference type="PROSITE" id="PS51755">
    <property type="entry name" value="OMPR_PHOB"/>
    <property type="match status" value="1"/>
</dbReference>
<proteinExistence type="inferred from homology"/>
<dbReference type="CDD" id="cd00383">
    <property type="entry name" value="trans_reg_C"/>
    <property type="match status" value="1"/>
</dbReference>
<dbReference type="SUPFAM" id="SSF52540">
    <property type="entry name" value="P-loop containing nucleoside triphosphate hydrolases"/>
    <property type="match status" value="1"/>
</dbReference>
<evidence type="ECO:0000259" key="7">
    <source>
        <dbReference type="PROSITE" id="PS51755"/>
    </source>
</evidence>
<feature type="domain" description="OmpR/PhoB-type" evidence="7">
    <location>
        <begin position="1"/>
        <end position="96"/>
    </location>
</feature>